<dbReference type="SUPFAM" id="SSF51905">
    <property type="entry name" value="FAD/NAD(P)-binding domain"/>
    <property type="match status" value="1"/>
</dbReference>
<evidence type="ECO:0000256" key="1">
    <source>
        <dbReference type="ARBA" id="ARBA00001974"/>
    </source>
</evidence>
<comment type="cofactor">
    <cofactor evidence="1">
        <name>FAD</name>
        <dbReference type="ChEBI" id="CHEBI:57692"/>
    </cofactor>
</comment>
<dbReference type="GO" id="GO:0070189">
    <property type="term" value="P:kynurenine metabolic process"/>
    <property type="evidence" value="ECO:0007669"/>
    <property type="project" value="TreeGrafter"/>
</dbReference>
<dbReference type="GO" id="GO:0071949">
    <property type="term" value="F:FAD binding"/>
    <property type="evidence" value="ECO:0007669"/>
    <property type="project" value="InterPro"/>
</dbReference>
<feature type="transmembrane region" description="Helical" evidence="7">
    <location>
        <begin position="12"/>
        <end position="29"/>
    </location>
</feature>
<proteinExistence type="predicted"/>
<dbReference type="Pfam" id="PF01494">
    <property type="entry name" value="FAD_binding_3"/>
    <property type="match status" value="1"/>
</dbReference>
<evidence type="ECO:0000256" key="7">
    <source>
        <dbReference type="SAM" id="Phobius"/>
    </source>
</evidence>
<dbReference type="InterPro" id="IPR002938">
    <property type="entry name" value="FAD-bd"/>
</dbReference>
<keyword evidence="6" id="KW-0503">Monooxygenase</keyword>
<keyword evidence="2" id="KW-0285">Flavoprotein</keyword>
<dbReference type="PANTHER" id="PTHR46028:SF2">
    <property type="entry name" value="KYNURENINE 3-MONOOXYGENASE"/>
    <property type="match status" value="1"/>
</dbReference>
<dbReference type="Gene3D" id="3.50.50.60">
    <property type="entry name" value="FAD/NAD(P)-binding domain"/>
    <property type="match status" value="1"/>
</dbReference>
<reference evidence="9 10" key="1">
    <citation type="submission" date="2017-08" db="EMBL/GenBank/DDBJ databases">
        <title>Draft genome sequence of filamentous cyanobacterium Calothrix elsteri CCALA 953.</title>
        <authorList>
            <person name="Gagunashvili A.N."/>
            <person name="Elster J."/>
            <person name="Andresson O.S."/>
        </authorList>
    </citation>
    <scope>NUCLEOTIDE SEQUENCE [LARGE SCALE GENOMIC DNA]</scope>
    <source>
        <strain evidence="9 10">CCALA 953</strain>
    </source>
</reference>
<evidence type="ECO:0000256" key="3">
    <source>
        <dbReference type="ARBA" id="ARBA00022827"/>
    </source>
</evidence>
<dbReference type="EMBL" id="NTFS01000037">
    <property type="protein sequence ID" value="PAX59753.1"/>
    <property type="molecule type" value="Genomic_DNA"/>
</dbReference>
<keyword evidence="7" id="KW-0812">Transmembrane</keyword>
<evidence type="ECO:0000313" key="9">
    <source>
        <dbReference type="EMBL" id="PAX59753.1"/>
    </source>
</evidence>
<protein>
    <recommendedName>
        <fullName evidence="8">FAD-binding domain-containing protein</fullName>
    </recommendedName>
</protein>
<dbReference type="InterPro" id="IPR036188">
    <property type="entry name" value="FAD/NAD-bd_sf"/>
</dbReference>
<dbReference type="Proteomes" id="UP000218238">
    <property type="component" value="Unassembled WGS sequence"/>
</dbReference>
<dbReference type="PRINTS" id="PR00420">
    <property type="entry name" value="RNGMNOXGNASE"/>
</dbReference>
<dbReference type="AlphaFoldDB" id="A0A2A2TMS2"/>
<keyword evidence="3" id="KW-0274">FAD</keyword>
<evidence type="ECO:0000256" key="5">
    <source>
        <dbReference type="ARBA" id="ARBA00023002"/>
    </source>
</evidence>
<evidence type="ECO:0000256" key="2">
    <source>
        <dbReference type="ARBA" id="ARBA00022630"/>
    </source>
</evidence>
<dbReference type="PANTHER" id="PTHR46028">
    <property type="entry name" value="KYNURENINE 3-MONOOXYGENASE"/>
    <property type="match status" value="1"/>
</dbReference>
<dbReference type="RefSeq" id="WP_095720754.1">
    <property type="nucleotide sequence ID" value="NZ_NTFS01000037.1"/>
</dbReference>
<comment type="caution">
    <text evidence="9">The sequence shown here is derived from an EMBL/GenBank/DDBJ whole genome shotgun (WGS) entry which is preliminary data.</text>
</comment>
<feature type="domain" description="FAD-binding" evidence="8">
    <location>
        <begin position="11"/>
        <end position="193"/>
    </location>
</feature>
<keyword evidence="5" id="KW-0560">Oxidoreductase</keyword>
<keyword evidence="7" id="KW-1133">Transmembrane helix</keyword>
<evidence type="ECO:0000313" key="10">
    <source>
        <dbReference type="Proteomes" id="UP000218238"/>
    </source>
</evidence>
<organism evidence="9 10">
    <name type="scientific">Brunnivagina elsteri CCALA 953</name>
    <dbReference type="NCBI Taxonomy" id="987040"/>
    <lineage>
        <taxon>Bacteria</taxon>
        <taxon>Bacillati</taxon>
        <taxon>Cyanobacteriota</taxon>
        <taxon>Cyanophyceae</taxon>
        <taxon>Nostocales</taxon>
        <taxon>Calotrichaceae</taxon>
        <taxon>Brunnivagina</taxon>
    </lineage>
</organism>
<dbReference type="GO" id="GO:0004502">
    <property type="term" value="F:kynurenine 3-monooxygenase activity"/>
    <property type="evidence" value="ECO:0007669"/>
    <property type="project" value="TreeGrafter"/>
</dbReference>
<keyword evidence="7" id="KW-0472">Membrane</keyword>
<dbReference type="OrthoDB" id="9782160at2"/>
<feature type="transmembrane region" description="Helical" evidence="7">
    <location>
        <begin position="215"/>
        <end position="237"/>
    </location>
</feature>
<feature type="transmembrane region" description="Helical" evidence="7">
    <location>
        <begin position="266"/>
        <end position="283"/>
    </location>
</feature>
<evidence type="ECO:0000256" key="4">
    <source>
        <dbReference type="ARBA" id="ARBA00022857"/>
    </source>
</evidence>
<name>A0A2A2TMS2_9CYAN</name>
<evidence type="ECO:0000256" key="6">
    <source>
        <dbReference type="ARBA" id="ARBA00023033"/>
    </source>
</evidence>
<keyword evidence="10" id="KW-1185">Reference proteome</keyword>
<accession>A0A2A2TMS2</accession>
<evidence type="ECO:0000259" key="8">
    <source>
        <dbReference type="Pfam" id="PF01494"/>
    </source>
</evidence>
<sequence length="285" mass="32149">MLNQSDRAGDNVLIVGGGPAGLATALVLAKRGWTNITVLEQCIASDYYEQDKSFNYLIDGRGQDLTDLLGLTEELSQISVPSTEFHLTLVKADGSSKTSKVPVVDPNRKAAYWIPRRAFVSLLDNEVQRNWQGKITVLFNAKCIEIRQIVNTSDEVENLEVITQINGKEIIKFSPQFLLGCDGIGSIVRSTLNKCDASNSDQFTMKLFPSPSTGFTFLWSINFFIRLGLSRVLPFIYSPPSFFLLQNHQLSYRQIWQKAQNTTRNLYLLLLLLLIYLLSYLVNRQ</sequence>
<keyword evidence="4" id="KW-0521">NADP</keyword>
<gene>
    <name evidence="9" type="ORF">CK510_05625</name>
</gene>